<comment type="caution">
    <text evidence="2">The sequence shown here is derived from an EMBL/GenBank/DDBJ whole genome shotgun (WGS) entry which is preliminary data.</text>
</comment>
<evidence type="ECO:0000313" key="3">
    <source>
        <dbReference type="Proteomes" id="UP000634660"/>
    </source>
</evidence>
<reference evidence="2" key="1">
    <citation type="journal article" date="2014" name="Int. J. Syst. Evol. Microbiol.">
        <title>Complete genome sequence of Corynebacterium casei LMG S-19264T (=DSM 44701T), isolated from a smear-ripened cheese.</title>
        <authorList>
            <consortium name="US DOE Joint Genome Institute (JGI-PGF)"/>
            <person name="Walter F."/>
            <person name="Albersmeier A."/>
            <person name="Kalinowski J."/>
            <person name="Ruckert C."/>
        </authorList>
    </citation>
    <scope>NUCLEOTIDE SEQUENCE</scope>
    <source>
        <strain evidence="2">JCM 4834</strain>
    </source>
</reference>
<dbReference type="EMBL" id="BMVX01000030">
    <property type="protein sequence ID" value="GGZ90978.1"/>
    <property type="molecule type" value="Genomic_DNA"/>
</dbReference>
<dbReference type="Proteomes" id="UP000634660">
    <property type="component" value="Unassembled WGS sequence"/>
</dbReference>
<reference evidence="2" key="2">
    <citation type="submission" date="2020-09" db="EMBL/GenBank/DDBJ databases">
        <authorList>
            <person name="Sun Q."/>
            <person name="Ohkuma M."/>
        </authorList>
    </citation>
    <scope>NUCLEOTIDE SEQUENCE</scope>
    <source>
        <strain evidence="2">JCM 4834</strain>
    </source>
</reference>
<evidence type="ECO:0000313" key="2">
    <source>
        <dbReference type="EMBL" id="GGZ90978.1"/>
    </source>
</evidence>
<feature type="region of interest" description="Disordered" evidence="1">
    <location>
        <begin position="23"/>
        <end position="69"/>
    </location>
</feature>
<feature type="compositionally biased region" description="Low complexity" evidence="1">
    <location>
        <begin position="52"/>
        <end position="61"/>
    </location>
</feature>
<gene>
    <name evidence="2" type="ORF">GCM10010371_58560</name>
</gene>
<dbReference type="AlphaFoldDB" id="A0A918RBB2"/>
<sequence>MGLFALPGALFPMVPLPVSVAARGARPGPRREGRGGRAPFGSAGRAERGRGAESAVLAADPEAVDPDPDAGEGYYRHVLRAYAVDVPRFAGRTVGSFEAEQKAAGRRLYITRLRRAGEILEHDPDTRIELGDTRSQLRARSA</sequence>
<name>A0A918RBB2_9ACTN</name>
<protein>
    <submittedName>
        <fullName evidence="2">Uncharacterized protein</fullName>
    </submittedName>
</protein>
<evidence type="ECO:0000256" key="1">
    <source>
        <dbReference type="SAM" id="MobiDB-lite"/>
    </source>
</evidence>
<proteinExistence type="predicted"/>
<accession>A0A918RBB2</accession>
<organism evidence="2 3">
    <name type="scientific">Streptomyces subrutilus</name>
    <dbReference type="NCBI Taxonomy" id="36818"/>
    <lineage>
        <taxon>Bacteria</taxon>
        <taxon>Bacillati</taxon>
        <taxon>Actinomycetota</taxon>
        <taxon>Actinomycetes</taxon>
        <taxon>Kitasatosporales</taxon>
        <taxon>Streptomycetaceae</taxon>
        <taxon>Streptomyces</taxon>
    </lineage>
</organism>